<dbReference type="GeneTree" id="ENSGT00910000147163"/>
<reference evidence="1" key="1">
    <citation type="submission" date="2025-08" db="UniProtKB">
        <authorList>
            <consortium name="Ensembl"/>
        </authorList>
    </citation>
    <scope>IDENTIFICATION</scope>
</reference>
<protein>
    <submittedName>
        <fullName evidence="1">Uncharacterized protein</fullName>
    </submittedName>
</protein>
<organism evidence="1 2">
    <name type="scientific">Cercocebus atys</name>
    <name type="common">Sooty mangabey</name>
    <name type="synonym">Cercocebus torquatus atys</name>
    <dbReference type="NCBI Taxonomy" id="9531"/>
    <lineage>
        <taxon>Eukaryota</taxon>
        <taxon>Metazoa</taxon>
        <taxon>Chordata</taxon>
        <taxon>Craniata</taxon>
        <taxon>Vertebrata</taxon>
        <taxon>Euteleostomi</taxon>
        <taxon>Mammalia</taxon>
        <taxon>Eutheria</taxon>
        <taxon>Euarchontoglires</taxon>
        <taxon>Primates</taxon>
        <taxon>Haplorrhini</taxon>
        <taxon>Catarrhini</taxon>
        <taxon>Cercopithecidae</taxon>
        <taxon>Cercopithecinae</taxon>
        <taxon>Cercocebus</taxon>
    </lineage>
</organism>
<name>A0A2K5KV83_CERAT</name>
<accession>A0A2K5KV83</accession>
<dbReference type="Ensembl" id="ENSCATT00000018119.1">
    <property type="protein sequence ID" value="ENSCATP00000004583.1"/>
    <property type="gene ID" value="ENSCATG00000015897.1"/>
</dbReference>
<sequence>MPILKENFSFLRIFWAVGRARKFKPRHWGFPLAVLITCEGKKQFYFLPSCGGDNSCLDQSYKNVWKIMWLMFG</sequence>
<dbReference type="OMA" id="NVWKIMW"/>
<dbReference type="Proteomes" id="UP000233060">
    <property type="component" value="Unassembled WGS sequence"/>
</dbReference>
<keyword evidence="2" id="KW-1185">Reference proteome</keyword>
<reference evidence="1" key="2">
    <citation type="submission" date="2025-09" db="UniProtKB">
        <authorList>
            <consortium name="Ensembl"/>
        </authorList>
    </citation>
    <scope>IDENTIFICATION</scope>
</reference>
<evidence type="ECO:0000313" key="1">
    <source>
        <dbReference type="Ensembl" id="ENSCATP00000004583.1"/>
    </source>
</evidence>
<proteinExistence type="predicted"/>
<evidence type="ECO:0000313" key="2">
    <source>
        <dbReference type="Proteomes" id="UP000233060"/>
    </source>
</evidence>
<dbReference type="AlphaFoldDB" id="A0A2K5KV83"/>